<organism evidence="2 3">
    <name type="scientific">Mesobacillus foraminis</name>
    <dbReference type="NCBI Taxonomy" id="279826"/>
    <lineage>
        <taxon>Bacteria</taxon>
        <taxon>Bacillati</taxon>
        <taxon>Bacillota</taxon>
        <taxon>Bacilli</taxon>
        <taxon>Bacillales</taxon>
        <taxon>Bacillaceae</taxon>
        <taxon>Mesobacillus</taxon>
    </lineage>
</organism>
<dbReference type="InterPro" id="IPR018728">
    <property type="entry name" value="DUF2268"/>
</dbReference>
<dbReference type="AlphaFoldDB" id="A0A4R2BKW4"/>
<keyword evidence="3" id="KW-1185">Reference proteome</keyword>
<sequence>MTLKELVDAKVWEKTEKLFIKYRQKWKGPDIPVYIFPMDKANFSLMHDGKGKSGVSFKDGLFLFLTPLTDENEIEALFVHEYHHVCRINSQGKQLTEYTLLDSMVLEGLAEHMVEAMCGARYIGKWCSKYSKDELKRYWERHLSPHLGIKKTEKLHDQLLFGLGNYPKLLGYAAGFEMVRQYKEQRNFTDKASFSIPAESIREYIVF</sequence>
<protein>
    <submittedName>
        <fullName evidence="2">Uncharacterized protein YjaZ</fullName>
    </submittedName>
</protein>
<feature type="domain" description="DUF2268" evidence="1">
    <location>
        <begin position="11"/>
        <end position="201"/>
    </location>
</feature>
<proteinExistence type="predicted"/>
<dbReference type="Proteomes" id="UP000295689">
    <property type="component" value="Unassembled WGS sequence"/>
</dbReference>
<dbReference type="Pfam" id="PF10026">
    <property type="entry name" value="DUF2268"/>
    <property type="match status" value="1"/>
</dbReference>
<evidence type="ECO:0000259" key="1">
    <source>
        <dbReference type="Pfam" id="PF10026"/>
    </source>
</evidence>
<evidence type="ECO:0000313" key="3">
    <source>
        <dbReference type="Proteomes" id="UP000295689"/>
    </source>
</evidence>
<reference evidence="2 3" key="1">
    <citation type="journal article" date="2015" name="Stand. Genomic Sci.">
        <title>Genomic Encyclopedia of Bacterial and Archaeal Type Strains, Phase III: the genomes of soil and plant-associated and newly described type strains.</title>
        <authorList>
            <person name="Whitman W.B."/>
            <person name="Woyke T."/>
            <person name="Klenk H.P."/>
            <person name="Zhou Y."/>
            <person name="Lilburn T.G."/>
            <person name="Beck B.J."/>
            <person name="De Vos P."/>
            <person name="Vandamme P."/>
            <person name="Eisen J.A."/>
            <person name="Garrity G."/>
            <person name="Hugenholtz P."/>
            <person name="Kyrpides N.C."/>
        </authorList>
    </citation>
    <scope>NUCLEOTIDE SEQUENCE [LARGE SCALE GENOMIC DNA]</scope>
    <source>
        <strain evidence="2 3">CV53</strain>
    </source>
</reference>
<accession>A0A4R2BKW4</accession>
<name>A0A4R2BKW4_9BACI</name>
<evidence type="ECO:0000313" key="2">
    <source>
        <dbReference type="EMBL" id="TCN27878.1"/>
    </source>
</evidence>
<comment type="caution">
    <text evidence="2">The sequence shown here is derived from an EMBL/GenBank/DDBJ whole genome shotgun (WGS) entry which is preliminary data.</text>
</comment>
<gene>
    <name evidence="2" type="ORF">EV146_101208</name>
</gene>
<dbReference type="EMBL" id="SLVV01000001">
    <property type="protein sequence ID" value="TCN27878.1"/>
    <property type="molecule type" value="Genomic_DNA"/>
</dbReference>